<dbReference type="OrthoDB" id="798979at2"/>
<dbReference type="EMBL" id="RWIS01000004">
    <property type="protein sequence ID" value="RSK34621.1"/>
    <property type="molecule type" value="Genomic_DNA"/>
</dbReference>
<gene>
    <name evidence="1" type="ORF">EI290_08330</name>
</gene>
<name>A0A428JMX4_9BACT</name>
<dbReference type="RefSeq" id="WP_125428615.1">
    <property type="nucleotide sequence ID" value="NZ_RWIS01000004.1"/>
</dbReference>
<dbReference type="Proteomes" id="UP000280066">
    <property type="component" value="Unassembled WGS sequence"/>
</dbReference>
<keyword evidence="2" id="KW-1185">Reference proteome</keyword>
<evidence type="ECO:0000313" key="1">
    <source>
        <dbReference type="EMBL" id="RSK34621.1"/>
    </source>
</evidence>
<accession>A0A428JMX4</accession>
<proteinExistence type="predicted"/>
<protein>
    <submittedName>
        <fullName evidence="1">Uncharacterized protein</fullName>
    </submittedName>
</protein>
<organism evidence="1 2">
    <name type="scientific">Hymenobacter metallilatus</name>
    <dbReference type="NCBI Taxonomy" id="2493666"/>
    <lineage>
        <taxon>Bacteria</taxon>
        <taxon>Pseudomonadati</taxon>
        <taxon>Bacteroidota</taxon>
        <taxon>Cytophagia</taxon>
        <taxon>Cytophagales</taxon>
        <taxon>Hymenobacteraceae</taxon>
        <taxon>Hymenobacter</taxon>
    </lineage>
</organism>
<sequence length="81" mass="9477">MTISITYLTDDKGRRKAVQIPYAQWQALQKELETVRQEAAMRARLTEAFRDIADMEAGRTPKMTFEQFLDELDQEEATLHE</sequence>
<reference evidence="1 2" key="1">
    <citation type="submission" date="2018-12" db="EMBL/GenBank/DDBJ databases">
        <authorList>
            <person name="Feng G."/>
            <person name="Zhu H."/>
        </authorList>
    </citation>
    <scope>NUCLEOTIDE SEQUENCE [LARGE SCALE GENOMIC DNA]</scope>
    <source>
        <strain evidence="1 2">9PBR-2</strain>
    </source>
</reference>
<comment type="caution">
    <text evidence="1">The sequence shown here is derived from an EMBL/GenBank/DDBJ whole genome shotgun (WGS) entry which is preliminary data.</text>
</comment>
<evidence type="ECO:0000313" key="2">
    <source>
        <dbReference type="Proteomes" id="UP000280066"/>
    </source>
</evidence>
<dbReference type="AlphaFoldDB" id="A0A428JMX4"/>